<feature type="transmembrane region" description="Helical" evidence="8">
    <location>
        <begin position="572"/>
        <end position="591"/>
    </location>
</feature>
<feature type="compositionally biased region" description="Polar residues" evidence="7">
    <location>
        <begin position="437"/>
        <end position="447"/>
    </location>
</feature>
<dbReference type="RefSeq" id="XP_064665477.1">
    <property type="nucleotide sequence ID" value="XM_064816264.1"/>
</dbReference>
<comment type="subcellular location">
    <subcellularLocation>
        <location evidence="1">Cell membrane</location>
        <topology evidence="1">Multi-pass membrane protein</topology>
    </subcellularLocation>
</comment>
<feature type="transmembrane region" description="Helical" evidence="8">
    <location>
        <begin position="259"/>
        <end position="281"/>
    </location>
</feature>
<evidence type="ECO:0000259" key="9">
    <source>
        <dbReference type="Pfam" id="PF03600"/>
    </source>
</evidence>
<feature type="region of interest" description="Disordered" evidence="7">
    <location>
        <begin position="61"/>
        <end position="83"/>
    </location>
</feature>
<feature type="region of interest" description="Disordered" evidence="7">
    <location>
        <begin position="460"/>
        <end position="480"/>
    </location>
</feature>
<keyword evidence="5 8" id="KW-1133">Transmembrane helix</keyword>
<evidence type="ECO:0000256" key="1">
    <source>
        <dbReference type="ARBA" id="ARBA00004651"/>
    </source>
</evidence>
<keyword evidence="3" id="KW-1003">Cell membrane</keyword>
<dbReference type="EMBL" id="MU853368">
    <property type="protein sequence ID" value="KAK4107907.1"/>
    <property type="molecule type" value="Genomic_DNA"/>
</dbReference>
<name>A0AAN6T8M2_9PEZI</name>
<evidence type="ECO:0000256" key="7">
    <source>
        <dbReference type="SAM" id="MobiDB-lite"/>
    </source>
</evidence>
<dbReference type="PANTHER" id="PTHR43302">
    <property type="entry name" value="TRANSPORTER ARSB-RELATED"/>
    <property type="match status" value="1"/>
</dbReference>
<feature type="region of interest" description="Disordered" evidence="7">
    <location>
        <begin position="419"/>
        <end position="447"/>
    </location>
</feature>
<feature type="transmembrane region" description="Helical" evidence="8">
    <location>
        <begin position="220"/>
        <end position="238"/>
    </location>
</feature>
<keyword evidence="4 8" id="KW-0812">Transmembrane</keyword>
<feature type="transmembrane region" description="Helical" evidence="8">
    <location>
        <begin position="673"/>
        <end position="694"/>
    </location>
</feature>
<dbReference type="AlphaFoldDB" id="A0AAN6T8M2"/>
<keyword evidence="6 8" id="KW-0472">Membrane</keyword>
<feature type="transmembrane region" description="Helical" evidence="8">
    <location>
        <begin position="374"/>
        <end position="395"/>
    </location>
</feature>
<dbReference type="Pfam" id="PF03600">
    <property type="entry name" value="CitMHS"/>
    <property type="match status" value="1"/>
</dbReference>
<feature type="transmembrane region" description="Helical" evidence="8">
    <location>
        <begin position="102"/>
        <end position="119"/>
    </location>
</feature>
<feature type="transmembrane region" description="Helical" evidence="8">
    <location>
        <begin position="532"/>
        <end position="551"/>
    </location>
</feature>
<proteinExistence type="predicted"/>
<evidence type="ECO:0000256" key="8">
    <source>
        <dbReference type="SAM" id="Phobius"/>
    </source>
</evidence>
<dbReference type="PANTHER" id="PTHR43302:SF5">
    <property type="entry name" value="TRANSPORTER ARSB-RELATED"/>
    <property type="match status" value="1"/>
</dbReference>
<reference evidence="10" key="1">
    <citation type="journal article" date="2023" name="Mol. Phylogenet. Evol.">
        <title>Genome-scale phylogeny and comparative genomics of the fungal order Sordariales.</title>
        <authorList>
            <person name="Hensen N."/>
            <person name="Bonometti L."/>
            <person name="Westerberg I."/>
            <person name="Brannstrom I.O."/>
            <person name="Guillou S."/>
            <person name="Cros-Aarteil S."/>
            <person name="Calhoun S."/>
            <person name="Haridas S."/>
            <person name="Kuo A."/>
            <person name="Mondo S."/>
            <person name="Pangilinan J."/>
            <person name="Riley R."/>
            <person name="LaButti K."/>
            <person name="Andreopoulos B."/>
            <person name="Lipzen A."/>
            <person name="Chen C."/>
            <person name="Yan M."/>
            <person name="Daum C."/>
            <person name="Ng V."/>
            <person name="Clum A."/>
            <person name="Steindorff A."/>
            <person name="Ohm R.A."/>
            <person name="Martin F."/>
            <person name="Silar P."/>
            <person name="Natvig D.O."/>
            <person name="Lalanne C."/>
            <person name="Gautier V."/>
            <person name="Ament-Velasquez S.L."/>
            <person name="Kruys A."/>
            <person name="Hutchinson M.I."/>
            <person name="Powell A.J."/>
            <person name="Barry K."/>
            <person name="Miller A.N."/>
            <person name="Grigoriev I.V."/>
            <person name="Debuchy R."/>
            <person name="Gladieux P."/>
            <person name="Hiltunen Thoren M."/>
            <person name="Johannesson H."/>
        </authorList>
    </citation>
    <scope>NUCLEOTIDE SEQUENCE</scope>
    <source>
        <strain evidence="10">CBS 508.74</strain>
    </source>
</reference>
<comment type="caution">
    <text evidence="10">The sequence shown here is derived from an EMBL/GenBank/DDBJ whole genome shotgun (WGS) entry which is preliminary data.</text>
</comment>
<evidence type="ECO:0000313" key="10">
    <source>
        <dbReference type="EMBL" id="KAK4107907.1"/>
    </source>
</evidence>
<feature type="transmembrane region" description="Helical" evidence="8">
    <location>
        <begin position="139"/>
        <end position="167"/>
    </location>
</feature>
<gene>
    <name evidence="10" type="ORF">N656DRAFT_784878</name>
</gene>
<evidence type="ECO:0000256" key="5">
    <source>
        <dbReference type="ARBA" id="ARBA00022989"/>
    </source>
</evidence>
<evidence type="ECO:0000256" key="3">
    <source>
        <dbReference type="ARBA" id="ARBA00022475"/>
    </source>
</evidence>
<sequence>MAEELAPPDYERIKSWRSIVTLIVFVATNLVVLFPFDIPIYVPRRVYDAFWNLLSKCRVAPPREPDEPEPGSSLAENDGDRDNGDEAAVPGRYVRLQFPMNLVTAPILADLFLLAVLAIGREEVAGGILGADHILTYDIMIFFITLAYIAISLDASGVIRFLAFKILQWGGRVGHRLFFYLYVFFFGIGSFIGNDPIILSGTAFLAYMTRVSSNIVHPRAWIFSQFAVANIASAILVSSNPTNLVLAGAFNIRFIDYTANMIVPVVITAIAVFPFLLYIVFNNESLIPTSIKMHELPEEAKSRKPVNPNIPNARGTAESEDAPGEEGKLLSLEEIMNPFLDKGGATFGAVVMAVTLVAVLALNAAKTSIGEIPVFYVTLPAAVVTFVWDLSYGWLHRHETREIARKGRKELERARLERAMREKEEKKPAESPEVQPAESSATSLPDQQGLQLAQLSSRKGTLGSASGANEAAMTSDNFEMSPVQEIGKADKSDEKRQLQQPRRRTTLLSLAKDAFRWSQETFPTATAVLTHLPYALIPFAFGMFVLVQALVTKGWVEIFALGWDKWVTKTGVVGAVGGMGFLSVVLCNFAGTNIGATILLSRVIQAWQRIRQYDHVEITQREFWATVYSMALGVNYGAFSTALSASLAGLLWQNILAKKHIRVRRLDFARVNLPIIAIAMTVGCTVLIGEIYIIRDESPVIG</sequence>
<feature type="region of interest" description="Disordered" evidence="7">
    <location>
        <begin position="298"/>
        <end position="323"/>
    </location>
</feature>
<organism evidence="10 11">
    <name type="scientific">Canariomyces notabilis</name>
    <dbReference type="NCBI Taxonomy" id="2074819"/>
    <lineage>
        <taxon>Eukaryota</taxon>
        <taxon>Fungi</taxon>
        <taxon>Dikarya</taxon>
        <taxon>Ascomycota</taxon>
        <taxon>Pezizomycotina</taxon>
        <taxon>Sordariomycetes</taxon>
        <taxon>Sordariomycetidae</taxon>
        <taxon>Sordariales</taxon>
        <taxon>Chaetomiaceae</taxon>
        <taxon>Canariomyces</taxon>
    </lineage>
</organism>
<feature type="transmembrane region" description="Helical" evidence="8">
    <location>
        <begin position="15"/>
        <end position="36"/>
    </location>
</feature>
<dbReference type="GO" id="GO:0005886">
    <property type="term" value="C:plasma membrane"/>
    <property type="evidence" value="ECO:0007669"/>
    <property type="project" value="UniProtKB-SubCell"/>
</dbReference>
<feature type="compositionally biased region" description="Basic and acidic residues" evidence="7">
    <location>
        <begin position="419"/>
        <end position="430"/>
    </location>
</feature>
<accession>A0AAN6T8M2</accession>
<dbReference type="GeneID" id="89940389"/>
<evidence type="ECO:0000256" key="2">
    <source>
        <dbReference type="ARBA" id="ARBA00022448"/>
    </source>
</evidence>
<feature type="transmembrane region" description="Helical" evidence="8">
    <location>
        <begin position="344"/>
        <end position="362"/>
    </location>
</feature>
<reference evidence="10" key="2">
    <citation type="submission" date="2023-05" db="EMBL/GenBank/DDBJ databases">
        <authorList>
            <consortium name="Lawrence Berkeley National Laboratory"/>
            <person name="Steindorff A."/>
            <person name="Hensen N."/>
            <person name="Bonometti L."/>
            <person name="Westerberg I."/>
            <person name="Brannstrom I.O."/>
            <person name="Guillou S."/>
            <person name="Cros-Aarteil S."/>
            <person name="Calhoun S."/>
            <person name="Haridas S."/>
            <person name="Kuo A."/>
            <person name="Mondo S."/>
            <person name="Pangilinan J."/>
            <person name="Riley R."/>
            <person name="Labutti K."/>
            <person name="Andreopoulos B."/>
            <person name="Lipzen A."/>
            <person name="Chen C."/>
            <person name="Yanf M."/>
            <person name="Daum C."/>
            <person name="Ng V."/>
            <person name="Clum A."/>
            <person name="Ohm R."/>
            <person name="Martin F."/>
            <person name="Silar P."/>
            <person name="Natvig D."/>
            <person name="Lalanne C."/>
            <person name="Gautier V."/>
            <person name="Ament-Velasquez S.L."/>
            <person name="Kruys A."/>
            <person name="Hutchinson M.I."/>
            <person name="Powell A.J."/>
            <person name="Barry K."/>
            <person name="Miller A.N."/>
            <person name="Grigoriev I.V."/>
            <person name="Debuchy R."/>
            <person name="Gladieux P."/>
            <person name="Thoren M.H."/>
            <person name="Johannesson H."/>
        </authorList>
    </citation>
    <scope>NUCLEOTIDE SEQUENCE</scope>
    <source>
        <strain evidence="10">CBS 508.74</strain>
    </source>
</reference>
<keyword evidence="2" id="KW-0813">Transport</keyword>
<evidence type="ECO:0000313" key="11">
    <source>
        <dbReference type="Proteomes" id="UP001302812"/>
    </source>
</evidence>
<dbReference type="InterPro" id="IPR004680">
    <property type="entry name" value="Cit_transptr-like_dom"/>
</dbReference>
<evidence type="ECO:0000256" key="6">
    <source>
        <dbReference type="ARBA" id="ARBA00023136"/>
    </source>
</evidence>
<protein>
    <submittedName>
        <fullName evidence="10">Arsenite transmembrane transporter protein</fullName>
    </submittedName>
</protein>
<feature type="compositionally biased region" description="Polar residues" evidence="7">
    <location>
        <begin position="460"/>
        <end position="478"/>
    </location>
</feature>
<dbReference type="Proteomes" id="UP001302812">
    <property type="component" value="Unassembled WGS sequence"/>
</dbReference>
<feature type="transmembrane region" description="Helical" evidence="8">
    <location>
        <begin position="179"/>
        <end position="208"/>
    </location>
</feature>
<evidence type="ECO:0000256" key="4">
    <source>
        <dbReference type="ARBA" id="ARBA00022692"/>
    </source>
</evidence>
<feature type="domain" description="Citrate transporter-like" evidence="9">
    <location>
        <begin position="114"/>
        <end position="376"/>
    </location>
</feature>
<keyword evidence="11" id="KW-1185">Reference proteome</keyword>
<dbReference type="GO" id="GO:0055085">
    <property type="term" value="P:transmembrane transport"/>
    <property type="evidence" value="ECO:0007669"/>
    <property type="project" value="InterPro"/>
</dbReference>
<feature type="transmembrane region" description="Helical" evidence="8">
    <location>
        <begin position="633"/>
        <end position="652"/>
    </location>
</feature>